<proteinExistence type="predicted"/>
<gene>
    <name evidence="1" type="ORF">PILCRDRAFT_821289</name>
</gene>
<reference evidence="2" key="2">
    <citation type="submission" date="2015-01" db="EMBL/GenBank/DDBJ databases">
        <title>Evolutionary Origins and Diversification of the Mycorrhizal Mutualists.</title>
        <authorList>
            <consortium name="DOE Joint Genome Institute"/>
            <consortium name="Mycorrhizal Genomics Consortium"/>
            <person name="Kohler A."/>
            <person name="Kuo A."/>
            <person name="Nagy L.G."/>
            <person name="Floudas D."/>
            <person name="Copeland A."/>
            <person name="Barry K.W."/>
            <person name="Cichocki N."/>
            <person name="Veneault-Fourrey C."/>
            <person name="LaButti K."/>
            <person name="Lindquist E.A."/>
            <person name="Lipzen A."/>
            <person name="Lundell T."/>
            <person name="Morin E."/>
            <person name="Murat C."/>
            <person name="Riley R."/>
            <person name="Ohm R."/>
            <person name="Sun H."/>
            <person name="Tunlid A."/>
            <person name="Henrissat B."/>
            <person name="Grigoriev I.V."/>
            <person name="Hibbett D.S."/>
            <person name="Martin F."/>
        </authorList>
    </citation>
    <scope>NUCLEOTIDE SEQUENCE [LARGE SCALE GENOMIC DNA]</scope>
    <source>
        <strain evidence="2">F 1598</strain>
    </source>
</reference>
<organism evidence="1 2">
    <name type="scientific">Piloderma croceum (strain F 1598)</name>
    <dbReference type="NCBI Taxonomy" id="765440"/>
    <lineage>
        <taxon>Eukaryota</taxon>
        <taxon>Fungi</taxon>
        <taxon>Dikarya</taxon>
        <taxon>Basidiomycota</taxon>
        <taxon>Agaricomycotina</taxon>
        <taxon>Agaricomycetes</taxon>
        <taxon>Agaricomycetidae</taxon>
        <taxon>Atheliales</taxon>
        <taxon>Atheliaceae</taxon>
        <taxon>Piloderma</taxon>
    </lineage>
</organism>
<dbReference type="Proteomes" id="UP000054166">
    <property type="component" value="Unassembled WGS sequence"/>
</dbReference>
<accession>A0A0C3FNZ0</accession>
<dbReference type="HOGENOM" id="CLU_2251065_0_0_1"/>
<dbReference type="AlphaFoldDB" id="A0A0C3FNZ0"/>
<protein>
    <submittedName>
        <fullName evidence="1">Uncharacterized protein</fullName>
    </submittedName>
</protein>
<dbReference type="EMBL" id="KN832998">
    <property type="protein sequence ID" value="KIM81499.1"/>
    <property type="molecule type" value="Genomic_DNA"/>
</dbReference>
<evidence type="ECO:0000313" key="2">
    <source>
        <dbReference type="Proteomes" id="UP000054166"/>
    </source>
</evidence>
<sequence length="104" mass="11828">MIGRYRGFICYLRCFHKGKGTPFLLSAHIPFEDGHRQDLTEISLVVTSVQDPKRRRRPAIAAVLLFWDGSSNHYVATSNNVCVSSLCAEALYQMASRNNSYICW</sequence>
<reference evidence="1 2" key="1">
    <citation type="submission" date="2014-04" db="EMBL/GenBank/DDBJ databases">
        <authorList>
            <consortium name="DOE Joint Genome Institute"/>
            <person name="Kuo A."/>
            <person name="Tarkka M."/>
            <person name="Buscot F."/>
            <person name="Kohler A."/>
            <person name="Nagy L.G."/>
            <person name="Floudas D."/>
            <person name="Copeland A."/>
            <person name="Barry K.W."/>
            <person name="Cichocki N."/>
            <person name="Veneault-Fourrey C."/>
            <person name="LaButti K."/>
            <person name="Lindquist E.A."/>
            <person name="Lipzen A."/>
            <person name="Lundell T."/>
            <person name="Morin E."/>
            <person name="Murat C."/>
            <person name="Sun H."/>
            <person name="Tunlid A."/>
            <person name="Henrissat B."/>
            <person name="Grigoriev I.V."/>
            <person name="Hibbett D.S."/>
            <person name="Martin F."/>
            <person name="Nordberg H.P."/>
            <person name="Cantor M.N."/>
            <person name="Hua S.X."/>
        </authorList>
    </citation>
    <scope>NUCLEOTIDE SEQUENCE [LARGE SCALE GENOMIC DNA]</scope>
    <source>
        <strain evidence="1 2">F 1598</strain>
    </source>
</reference>
<evidence type="ECO:0000313" key="1">
    <source>
        <dbReference type="EMBL" id="KIM81499.1"/>
    </source>
</evidence>
<name>A0A0C3FNZ0_PILCF</name>
<keyword evidence="2" id="KW-1185">Reference proteome</keyword>
<dbReference type="InParanoid" id="A0A0C3FNZ0"/>